<reference evidence="4" key="2">
    <citation type="journal article" date="2017" name="Plant J.">
        <title>Araport11: a complete reannotation of the Arabidopsis thaliana reference genome.</title>
        <authorList>
            <person name="Cheng C.Y."/>
            <person name="Krishnakumar V."/>
            <person name="Chan A.P."/>
            <person name="Thibaud-Nissen F."/>
            <person name="Schobel S."/>
            <person name="Town C.D."/>
        </authorList>
    </citation>
    <scope>GENOME REANNOTATION</scope>
    <source>
        <strain evidence="4">cv. Columbia</strain>
    </source>
</reference>
<dbReference type="PANTHER" id="PTHR12864">
    <property type="entry name" value="RAN BINDING PROTEIN 9-RELATED"/>
    <property type="match status" value="1"/>
</dbReference>
<keyword evidence="4" id="KW-1185">Reference proteome</keyword>
<dbReference type="Proteomes" id="UP000006548">
    <property type="component" value="Chromosome 4"/>
</dbReference>
<dbReference type="SMART" id="SM00668">
    <property type="entry name" value="CTLH"/>
    <property type="match status" value="1"/>
</dbReference>
<dbReference type="PROSITE" id="PS50896">
    <property type="entry name" value="LISH"/>
    <property type="match status" value="1"/>
</dbReference>
<dbReference type="SMR" id="A0A1P8B5A1"/>
<dbReference type="STRING" id="3702.A0A1P8B5A1"/>
<dbReference type="ProteomicsDB" id="206430"/>
<evidence type="ECO:0000313" key="2">
    <source>
        <dbReference type="Araport" id="AT4G09300"/>
    </source>
</evidence>
<feature type="domain" description="CTLH" evidence="1">
    <location>
        <begin position="66"/>
        <end position="119"/>
    </location>
</feature>
<dbReference type="GeneID" id="826513"/>
<dbReference type="TAIR" id="AT4G09300"/>
<dbReference type="Pfam" id="PF08513">
    <property type="entry name" value="LisH"/>
    <property type="match status" value="1"/>
</dbReference>
<name>A0A1P8B5A1_ARATH</name>
<gene>
    <name evidence="2 3" type="ordered locus">At4g09300</name>
    <name evidence="3" type="ORF">T30A10.60</name>
    <name evidence="3" type="ORF">T30A10_60</name>
</gene>
<dbReference type="GO" id="GO:0005634">
    <property type="term" value="C:nucleus"/>
    <property type="evidence" value="ECO:0000318"/>
    <property type="project" value="GO_Central"/>
</dbReference>
<dbReference type="InterPro" id="IPR006594">
    <property type="entry name" value="LisH"/>
</dbReference>
<dbReference type="InterPro" id="IPR024964">
    <property type="entry name" value="CTLH/CRA"/>
</dbReference>
<dbReference type="GO" id="GO:0043161">
    <property type="term" value="P:proteasome-mediated ubiquitin-dependent protein catabolic process"/>
    <property type="evidence" value="ECO:0000318"/>
    <property type="project" value="GO_Central"/>
</dbReference>
<dbReference type="InParanoid" id="A0A1P8B5A1"/>
<reference evidence="3 4" key="1">
    <citation type="journal article" date="1999" name="Nature">
        <title>Sequence and analysis of chromosome 4 of the plant Arabidopsis thaliana.</title>
        <authorList>
            <consortium name="EU"/>
            <consortium name="CSHL and WU Arabidopsis Sequencing Project"/>
            <person name="Mayer K."/>
            <person name="Schuller C."/>
            <person name="Wambutt R."/>
            <person name="Murphy G."/>
            <person name="Volckaert G."/>
            <person name="Pohl T."/>
            <person name="Dusterhoft A."/>
            <person name="Stiekema W."/>
            <person name="Entian K.D."/>
            <person name="Terryn N."/>
            <person name="Harris B."/>
            <person name="Ansorge W."/>
            <person name="Brandt P."/>
            <person name="Grivell L."/>
            <person name="Rieger M."/>
            <person name="Weichselgartner M."/>
            <person name="de Simone V."/>
            <person name="Obermaier B."/>
            <person name="Mache R."/>
            <person name="Muller M."/>
            <person name="Kreis M."/>
            <person name="Delseny M."/>
            <person name="Puigdomenech P."/>
            <person name="Watson M."/>
            <person name="Schmidtheini T."/>
            <person name="Reichert B."/>
            <person name="Portatelle D."/>
            <person name="Perez-Alonso M."/>
            <person name="Boutry M."/>
            <person name="Bancroft I."/>
            <person name="Vos P."/>
            <person name="Hoheisel J."/>
            <person name="Zimmermann W."/>
            <person name="Wedler H."/>
            <person name="Ridley P."/>
            <person name="Langham S.A."/>
            <person name="McCullagh B."/>
            <person name="Bilham L."/>
            <person name="Robben J."/>
            <person name="Van der Schueren J."/>
            <person name="Grymonprez B."/>
            <person name="Chuang Y.J."/>
            <person name="Vandenbussche F."/>
            <person name="Braeken M."/>
            <person name="Weltjens I."/>
            <person name="Voet M."/>
            <person name="Bastiaens I."/>
            <person name="Aert R."/>
            <person name="Defoor E."/>
            <person name="Weitzenegger T."/>
            <person name="Bothe G."/>
            <person name="Ramsperger U."/>
            <person name="Hilbert H."/>
            <person name="Braun M."/>
            <person name="Holzer E."/>
            <person name="Brandt A."/>
            <person name="Peters S."/>
            <person name="van Staveren M."/>
            <person name="Dirske W."/>
            <person name="Mooijman P."/>
            <person name="Klein Lankhorst R."/>
            <person name="Rose M."/>
            <person name="Hauf J."/>
            <person name="Kotter P."/>
            <person name="Berneiser S."/>
            <person name="Hempel S."/>
            <person name="Feldpausch M."/>
            <person name="Lamberth S."/>
            <person name="Van den Daele H."/>
            <person name="De Keyser A."/>
            <person name="Buysshaert C."/>
            <person name="Gielen J."/>
            <person name="Villarroel R."/>
            <person name="De Clercq R."/>
            <person name="Van Montagu M."/>
            <person name="Rogers J."/>
            <person name="Cronin A."/>
            <person name="Quail M."/>
            <person name="Bray-Allen S."/>
            <person name="Clark L."/>
            <person name="Doggett J."/>
            <person name="Hall S."/>
            <person name="Kay M."/>
            <person name="Lennard N."/>
            <person name="McLay K."/>
            <person name="Mayes R."/>
            <person name="Pettett A."/>
            <person name="Rajandream M.A."/>
            <person name="Lyne M."/>
            <person name="Benes V."/>
            <person name="Rechmann S."/>
            <person name="Borkova D."/>
            <person name="Blocker H."/>
            <person name="Scharfe M."/>
            <person name="Grimm M."/>
            <person name="Lohnert T.H."/>
            <person name="Dose S."/>
            <person name="de Haan M."/>
            <person name="Maarse A."/>
            <person name="Schafer M."/>
            <person name="Muller-Auer S."/>
            <person name="Gabel C."/>
            <person name="Fuchs M."/>
            <person name="Fartmann B."/>
            <person name="Granderath K."/>
            <person name="Dauner D."/>
            <person name="Herzl A."/>
            <person name="Neumann S."/>
            <person name="Argiriou A."/>
            <person name="Vitale D."/>
            <person name="Liguori R."/>
            <person name="Piravandi E."/>
            <person name="Massenet O."/>
            <person name="Quigley F."/>
            <person name="Clabauld G."/>
            <person name="Mundlein A."/>
            <person name="Felber R."/>
            <person name="Schnabl S."/>
            <person name="Hiller R."/>
            <person name="Schmidt W."/>
            <person name="Lecharny A."/>
            <person name="Aubourg S."/>
            <person name="Chefdor F."/>
            <person name="Cooke R."/>
            <person name="Berger C."/>
            <person name="Montfort A."/>
            <person name="Casacuberta E."/>
            <person name="Gibbons T."/>
            <person name="Weber N."/>
            <person name="Vandenbol M."/>
            <person name="Bargues M."/>
            <person name="Terol J."/>
            <person name="Torres A."/>
            <person name="Perez-Perez A."/>
            <person name="Purnelle B."/>
            <person name="Bent E."/>
            <person name="Johnson S."/>
            <person name="Tacon D."/>
            <person name="Jesse T."/>
            <person name="Heijnen L."/>
            <person name="Schwarz S."/>
            <person name="Scholler P."/>
            <person name="Heber S."/>
            <person name="Francs P."/>
            <person name="Bielke C."/>
            <person name="Frishman D."/>
            <person name="Haase D."/>
            <person name="Lemcke K."/>
            <person name="Mewes H.W."/>
            <person name="Stocker S."/>
            <person name="Zaccaria P."/>
            <person name="Bevan M."/>
            <person name="Wilson R.K."/>
            <person name="de la Bastide M."/>
            <person name="Habermann K."/>
            <person name="Parnell L."/>
            <person name="Dedhia N."/>
            <person name="Gnoj L."/>
            <person name="Schutz K."/>
            <person name="Huang E."/>
            <person name="Spiegel L."/>
            <person name="Sehkon M."/>
            <person name="Murray J."/>
            <person name="Sheet P."/>
            <person name="Cordes M."/>
            <person name="Abu-Threideh J."/>
            <person name="Stoneking T."/>
            <person name="Kalicki J."/>
            <person name="Graves T."/>
            <person name="Harmon G."/>
            <person name="Edwards J."/>
            <person name="Latreille P."/>
            <person name="Courtney L."/>
            <person name="Cloud J."/>
            <person name="Abbott A."/>
            <person name="Scott K."/>
            <person name="Johnson D."/>
            <person name="Minx P."/>
            <person name="Bentley D."/>
            <person name="Fulton B."/>
            <person name="Miller N."/>
            <person name="Greco T."/>
            <person name="Kemp K."/>
            <person name="Kramer J."/>
            <person name="Fulton L."/>
            <person name="Mardis E."/>
            <person name="Dante M."/>
            <person name="Pepin K."/>
            <person name="Hillier L."/>
            <person name="Nelson J."/>
            <person name="Spieth J."/>
            <person name="Ryan E."/>
            <person name="Andrews S."/>
            <person name="Geisel C."/>
            <person name="Layman D."/>
            <person name="Du H."/>
            <person name="Ali J."/>
            <person name="Berghoff A."/>
            <person name="Jones K."/>
            <person name="Drone K."/>
            <person name="Cotton M."/>
            <person name="Joshu C."/>
            <person name="Antonoiu B."/>
            <person name="Zidanic M."/>
            <person name="Strong C."/>
            <person name="Sun H."/>
            <person name="Lamar B."/>
            <person name="Yordan C."/>
            <person name="Ma P."/>
            <person name="Zhong J."/>
            <person name="Preston R."/>
            <person name="Vil D."/>
            <person name="Shekher M."/>
            <person name="Matero A."/>
            <person name="Shah R."/>
            <person name="Swaby I.K."/>
            <person name="O'Shaughnessy A."/>
            <person name="Rodriguez M."/>
            <person name="Hoffmann J."/>
            <person name="Till S."/>
            <person name="Granat S."/>
            <person name="Shohdy N."/>
            <person name="Hasegawa A."/>
            <person name="Hameed A."/>
            <person name="Lodhi M."/>
            <person name="Johnson A."/>
            <person name="Chen E."/>
            <person name="Marra M."/>
            <person name="Martienssen R."/>
            <person name="McCombie W.R."/>
        </authorList>
    </citation>
    <scope>NUCLEOTIDE SEQUENCE [LARGE SCALE GENOMIC DNA]</scope>
    <source>
        <strain evidence="4">cv. Columbia</strain>
    </source>
</reference>
<evidence type="ECO:0000313" key="4">
    <source>
        <dbReference type="Proteomes" id="UP000006548"/>
    </source>
</evidence>
<dbReference type="FunCoup" id="A0A1P8B5A1">
    <property type="interactions" value="255"/>
</dbReference>
<dbReference type="ExpressionAtlas" id="A0A1P8B5A1">
    <property type="expression patterns" value="baseline and differential"/>
</dbReference>
<dbReference type="SMART" id="SM00757">
    <property type="entry name" value="CRA"/>
    <property type="match status" value="1"/>
</dbReference>
<dbReference type="EMBL" id="CP002687">
    <property type="protein sequence ID" value="ANM66748.1"/>
    <property type="molecule type" value="Genomic_DNA"/>
</dbReference>
<evidence type="ECO:0000259" key="1">
    <source>
        <dbReference type="PROSITE" id="PS50897"/>
    </source>
</evidence>
<dbReference type="GO" id="GO:0005737">
    <property type="term" value="C:cytoplasm"/>
    <property type="evidence" value="ECO:0000318"/>
    <property type="project" value="GO_Central"/>
</dbReference>
<organism evidence="3 4">
    <name type="scientific">Arabidopsis thaliana</name>
    <name type="common">Mouse-ear cress</name>
    <dbReference type="NCBI Taxonomy" id="3702"/>
    <lineage>
        <taxon>Eukaryota</taxon>
        <taxon>Viridiplantae</taxon>
        <taxon>Streptophyta</taxon>
        <taxon>Embryophyta</taxon>
        <taxon>Tracheophyta</taxon>
        <taxon>Spermatophyta</taxon>
        <taxon>Magnoliopsida</taxon>
        <taxon>eudicotyledons</taxon>
        <taxon>Gunneridae</taxon>
        <taxon>Pentapetalae</taxon>
        <taxon>rosids</taxon>
        <taxon>malvids</taxon>
        <taxon>Brassicales</taxon>
        <taxon>Brassicaceae</taxon>
        <taxon>Camelineae</taxon>
        <taxon>Arabidopsis</taxon>
    </lineage>
</organism>
<evidence type="ECO:0000313" key="3">
    <source>
        <dbReference type="EMBL" id="ANM66748.1"/>
    </source>
</evidence>
<dbReference type="InterPro" id="IPR006595">
    <property type="entry name" value="CTLH_C"/>
</dbReference>
<dbReference type="InterPro" id="IPR050618">
    <property type="entry name" value="Ubq-SigPath_Reg"/>
</dbReference>
<sequence length="229" mass="26502">MNLLLQETPKIVVTSEDWESKLSDVEILIEDMNRLVMNLLVAEGYREAAEKFKEESITMPEEDLASMNERLEVIKAIESRNLEDAIEKLNALNPEIIKTSFHLHQQMLIELIREKKTEEAVAFAQEKLAPLAEENEALQRELEKTVCILVTEGLPNCPSRELFHNSQWIRTASHVNEAIHTSQTGEKGPELERLLKELIWTQNQLDEKTVYVYPRMNDFSTGQLIYRPE</sequence>
<dbReference type="Pfam" id="PF10607">
    <property type="entry name" value="CTLH"/>
    <property type="match status" value="1"/>
</dbReference>
<dbReference type="Araport" id="AT4G09300"/>
<proteinExistence type="predicted"/>
<dbReference type="SMART" id="SM00667">
    <property type="entry name" value="LisH"/>
    <property type="match status" value="1"/>
</dbReference>
<accession>A0A1P8B5A1</accession>
<protein>
    <submittedName>
        <fullName evidence="3">LisH and RanBPM domains containing protein</fullName>
    </submittedName>
</protein>
<dbReference type="AlphaFoldDB" id="A0A1P8B5A1"/>
<dbReference type="PROSITE" id="PS50897">
    <property type="entry name" value="CTLH"/>
    <property type="match status" value="1"/>
</dbReference>
<dbReference type="InterPro" id="IPR013144">
    <property type="entry name" value="CRA_dom"/>
</dbReference>